<organism evidence="2">
    <name type="scientific">bioreactor metagenome</name>
    <dbReference type="NCBI Taxonomy" id="1076179"/>
    <lineage>
        <taxon>unclassified sequences</taxon>
        <taxon>metagenomes</taxon>
        <taxon>ecological metagenomes</taxon>
    </lineage>
</organism>
<dbReference type="PRINTS" id="PR00598">
    <property type="entry name" value="HTHMARR"/>
</dbReference>
<dbReference type="InterPro" id="IPR000835">
    <property type="entry name" value="HTH_MarR-typ"/>
</dbReference>
<dbReference type="PANTHER" id="PTHR33164">
    <property type="entry name" value="TRANSCRIPTIONAL REGULATOR, MARR FAMILY"/>
    <property type="match status" value="1"/>
</dbReference>
<dbReference type="AlphaFoldDB" id="A0A644Y8Q2"/>
<dbReference type="InterPro" id="IPR039422">
    <property type="entry name" value="MarR/SlyA-like"/>
</dbReference>
<dbReference type="Gene3D" id="1.10.10.10">
    <property type="entry name" value="Winged helix-like DNA-binding domain superfamily/Winged helix DNA-binding domain"/>
    <property type="match status" value="1"/>
</dbReference>
<feature type="domain" description="HTH marR-type" evidence="1">
    <location>
        <begin position="3"/>
        <end position="141"/>
    </location>
</feature>
<dbReference type="PROSITE" id="PS50995">
    <property type="entry name" value="HTH_MARR_2"/>
    <property type="match status" value="1"/>
</dbReference>
<dbReference type="SUPFAM" id="SSF46785">
    <property type="entry name" value="Winged helix' DNA-binding domain"/>
    <property type="match status" value="1"/>
</dbReference>
<dbReference type="InterPro" id="IPR036388">
    <property type="entry name" value="WH-like_DNA-bd_sf"/>
</dbReference>
<dbReference type="GO" id="GO:0006950">
    <property type="term" value="P:response to stress"/>
    <property type="evidence" value="ECO:0007669"/>
    <property type="project" value="TreeGrafter"/>
</dbReference>
<dbReference type="Pfam" id="PF12802">
    <property type="entry name" value="MarR_2"/>
    <property type="match status" value="1"/>
</dbReference>
<dbReference type="GO" id="GO:0003700">
    <property type="term" value="F:DNA-binding transcription factor activity"/>
    <property type="evidence" value="ECO:0007669"/>
    <property type="project" value="InterPro"/>
</dbReference>
<dbReference type="EMBL" id="VSSQ01004287">
    <property type="protein sequence ID" value="MPM24547.1"/>
    <property type="molecule type" value="Genomic_DNA"/>
</dbReference>
<dbReference type="PANTHER" id="PTHR33164:SF43">
    <property type="entry name" value="HTH-TYPE TRANSCRIPTIONAL REPRESSOR YETL"/>
    <property type="match status" value="1"/>
</dbReference>
<protein>
    <recommendedName>
        <fullName evidence="1">HTH marR-type domain-containing protein</fullName>
    </recommendedName>
</protein>
<dbReference type="SMART" id="SM00347">
    <property type="entry name" value="HTH_MARR"/>
    <property type="match status" value="1"/>
</dbReference>
<gene>
    <name evidence="2" type="ORF">SDC9_71030</name>
</gene>
<reference evidence="2" key="1">
    <citation type="submission" date="2019-08" db="EMBL/GenBank/DDBJ databases">
        <authorList>
            <person name="Kucharzyk K."/>
            <person name="Murdoch R.W."/>
            <person name="Higgins S."/>
            <person name="Loffler F."/>
        </authorList>
    </citation>
    <scope>NUCLEOTIDE SEQUENCE</scope>
</reference>
<proteinExistence type="predicted"/>
<evidence type="ECO:0000259" key="1">
    <source>
        <dbReference type="PROSITE" id="PS50995"/>
    </source>
</evidence>
<sequence>MPATKLSESMSELYKNLRLSHYRNLFAQLQEKAGSLSATEAFSAEVIYLLDHPTISEFAAFLGISQPNASYKVNALVTKGYLERVGSDDDRREAHLNVTKKFMDYYGRQMPDIPSAVSSALTSFTEAEMTLLVKLFGKLNRCLTAKA</sequence>
<dbReference type="InterPro" id="IPR036390">
    <property type="entry name" value="WH_DNA-bd_sf"/>
</dbReference>
<name>A0A644Y8Q2_9ZZZZ</name>
<accession>A0A644Y8Q2</accession>
<comment type="caution">
    <text evidence="2">The sequence shown here is derived from an EMBL/GenBank/DDBJ whole genome shotgun (WGS) entry which is preliminary data.</text>
</comment>
<evidence type="ECO:0000313" key="2">
    <source>
        <dbReference type="EMBL" id="MPM24547.1"/>
    </source>
</evidence>